<evidence type="ECO:0000313" key="7">
    <source>
        <dbReference type="Proteomes" id="UP000256321"/>
    </source>
</evidence>
<evidence type="ECO:0000259" key="5">
    <source>
        <dbReference type="PROSITE" id="PS51007"/>
    </source>
</evidence>
<name>A0A3D8HDR5_9BACT</name>
<sequence>MRRMISLKNGVLLFLAALLLAACDEGKIYPEETPVDLGRTATVNVRFKGLGAWPKKNYLSLVALGDNSDTPTQNKRFSKPVNADKTISVTLNNLKDDTRKICIAVVSNGLDIVYTYYTYEVDKSGDNIVIDVDALELASYGRIQEQVFDANCIACHGGSTQVAGKLNLTRDKSYAALVDVEAPLSPDKKKYVDPGNPNNSYLPEILEDNDYHKDMFNSTGKQEVLALIKTWIQEDAPDN</sequence>
<keyword evidence="1 3" id="KW-0479">Metal-binding</keyword>
<feature type="signal peptide" evidence="4">
    <location>
        <begin position="1"/>
        <end position="21"/>
    </location>
</feature>
<dbReference type="Proteomes" id="UP000256321">
    <property type="component" value="Unassembled WGS sequence"/>
</dbReference>
<gene>
    <name evidence="6" type="ORF">DWU89_10690</name>
</gene>
<evidence type="ECO:0000256" key="2">
    <source>
        <dbReference type="ARBA" id="ARBA00023004"/>
    </source>
</evidence>
<dbReference type="PROSITE" id="PS51257">
    <property type="entry name" value="PROKAR_LIPOPROTEIN"/>
    <property type="match status" value="1"/>
</dbReference>
<protein>
    <recommendedName>
        <fullName evidence="5">Cytochrome c domain-containing protein</fullName>
    </recommendedName>
</protein>
<keyword evidence="2 3" id="KW-0408">Iron</keyword>
<keyword evidence="3" id="KW-0349">Heme</keyword>
<feature type="domain" description="Cytochrome c" evidence="5">
    <location>
        <begin position="139"/>
        <end position="236"/>
    </location>
</feature>
<dbReference type="GO" id="GO:0046872">
    <property type="term" value="F:metal ion binding"/>
    <property type="evidence" value="ECO:0007669"/>
    <property type="project" value="UniProtKB-KW"/>
</dbReference>
<feature type="chain" id="PRO_5017701701" description="Cytochrome c domain-containing protein" evidence="4">
    <location>
        <begin position="22"/>
        <end position="239"/>
    </location>
</feature>
<dbReference type="EMBL" id="QREV01000022">
    <property type="protein sequence ID" value="RDU49119.1"/>
    <property type="molecule type" value="Genomic_DNA"/>
</dbReference>
<dbReference type="RefSeq" id="WP_115499634.1">
    <property type="nucleotide sequence ID" value="NZ_JACRTI010000022.1"/>
</dbReference>
<dbReference type="GO" id="GO:0009055">
    <property type="term" value="F:electron transfer activity"/>
    <property type="evidence" value="ECO:0007669"/>
    <property type="project" value="InterPro"/>
</dbReference>
<organism evidence="6 7">
    <name type="scientific">Parabacteroides acidifaciens</name>
    <dbReference type="NCBI Taxonomy" id="2290935"/>
    <lineage>
        <taxon>Bacteria</taxon>
        <taxon>Pseudomonadati</taxon>
        <taxon>Bacteroidota</taxon>
        <taxon>Bacteroidia</taxon>
        <taxon>Bacteroidales</taxon>
        <taxon>Tannerellaceae</taxon>
        <taxon>Parabacteroides</taxon>
    </lineage>
</organism>
<dbReference type="GO" id="GO:0020037">
    <property type="term" value="F:heme binding"/>
    <property type="evidence" value="ECO:0007669"/>
    <property type="project" value="InterPro"/>
</dbReference>
<reference evidence="6 7" key="1">
    <citation type="submission" date="2018-07" db="EMBL/GenBank/DDBJ databases">
        <title>Parabacteroides acidifaciens nov. sp., isolated from human feces.</title>
        <authorList>
            <person name="Wang Y.J."/>
        </authorList>
    </citation>
    <scope>NUCLEOTIDE SEQUENCE [LARGE SCALE GENOMIC DNA]</scope>
    <source>
        <strain evidence="6 7">426-9</strain>
    </source>
</reference>
<evidence type="ECO:0000256" key="4">
    <source>
        <dbReference type="SAM" id="SignalP"/>
    </source>
</evidence>
<keyword evidence="4" id="KW-0732">Signal</keyword>
<dbReference type="AlphaFoldDB" id="A0A3D8HDR5"/>
<comment type="caution">
    <text evidence="6">The sequence shown here is derived from an EMBL/GenBank/DDBJ whole genome shotgun (WGS) entry which is preliminary data.</text>
</comment>
<accession>A0A3D8HDR5</accession>
<dbReference type="InterPro" id="IPR009056">
    <property type="entry name" value="Cyt_c-like_dom"/>
</dbReference>
<proteinExistence type="predicted"/>
<evidence type="ECO:0000256" key="1">
    <source>
        <dbReference type="ARBA" id="ARBA00022723"/>
    </source>
</evidence>
<evidence type="ECO:0000313" key="6">
    <source>
        <dbReference type="EMBL" id="RDU49119.1"/>
    </source>
</evidence>
<dbReference type="PROSITE" id="PS51007">
    <property type="entry name" value="CYTC"/>
    <property type="match status" value="1"/>
</dbReference>
<evidence type="ECO:0000256" key="3">
    <source>
        <dbReference type="PROSITE-ProRule" id="PRU00433"/>
    </source>
</evidence>